<dbReference type="InterPro" id="IPR019821">
    <property type="entry name" value="Kinesin_motor_CS"/>
</dbReference>
<dbReference type="AlphaFoldDB" id="A0A3S3R4P3"/>
<keyword evidence="11" id="KW-1185">Reference proteome</keyword>
<dbReference type="SMART" id="SM00129">
    <property type="entry name" value="KISc"/>
    <property type="match status" value="1"/>
</dbReference>
<evidence type="ECO:0000256" key="5">
    <source>
        <dbReference type="ARBA" id="ARBA00023175"/>
    </source>
</evidence>
<evidence type="ECO:0000256" key="7">
    <source>
        <dbReference type="PROSITE-ProRule" id="PRU00283"/>
    </source>
</evidence>
<dbReference type="OrthoDB" id="3176171at2759"/>
<evidence type="ECO:0000256" key="8">
    <source>
        <dbReference type="SAM" id="MobiDB-lite"/>
    </source>
</evidence>
<feature type="region of interest" description="Disordered" evidence="8">
    <location>
        <begin position="779"/>
        <end position="811"/>
    </location>
</feature>
<dbReference type="SUPFAM" id="SSF52540">
    <property type="entry name" value="P-loop containing nucleoside triphosphate hydrolases"/>
    <property type="match status" value="1"/>
</dbReference>
<organism evidence="10 11">
    <name type="scientific">Cinnamomum micranthum f. kanehirae</name>
    <dbReference type="NCBI Taxonomy" id="337451"/>
    <lineage>
        <taxon>Eukaryota</taxon>
        <taxon>Viridiplantae</taxon>
        <taxon>Streptophyta</taxon>
        <taxon>Embryophyta</taxon>
        <taxon>Tracheophyta</taxon>
        <taxon>Spermatophyta</taxon>
        <taxon>Magnoliopsida</taxon>
        <taxon>Magnoliidae</taxon>
        <taxon>Laurales</taxon>
        <taxon>Lauraceae</taxon>
        <taxon>Cinnamomum</taxon>
    </lineage>
</organism>
<keyword evidence="3 7" id="KW-0067">ATP-binding</keyword>
<evidence type="ECO:0000313" key="10">
    <source>
        <dbReference type="EMBL" id="RWR94403.1"/>
    </source>
</evidence>
<dbReference type="InterPro" id="IPR001752">
    <property type="entry name" value="Kinesin_motor_dom"/>
</dbReference>
<evidence type="ECO:0000256" key="3">
    <source>
        <dbReference type="ARBA" id="ARBA00022840"/>
    </source>
</evidence>
<protein>
    <submittedName>
        <fullName evidence="10">Kinesin-like protein KIN-12C isoform X1</fullName>
    </submittedName>
</protein>
<dbReference type="GO" id="GO:0003777">
    <property type="term" value="F:microtubule motor activity"/>
    <property type="evidence" value="ECO:0007669"/>
    <property type="project" value="InterPro"/>
</dbReference>
<sequence>MSKEISSSRIPARSSSSRHCKSEGNENEFENPLNSIHFPPARTPLNSIQDPSSQIDDSDSNLRSETGRSSRFFSEKKAESTPARSVWKASNYGSSVVACTSGRPPQGGRGGSLSKVSRGISIAAASPWPLVEVPHFELVEDSSFWMDHNVQVLIRIRPISSTERTLQGHGRCLRQESAQTLTWLGHPETRFTFDHIACETISQENLFKAAGLPMVENCMSGYNSCMFAYGQTGSGKTYTMMGELSEIVDGLSGDCGMTPRIFEYLFTRISDEEENRQDEQLKYSCKCSFIEIYNEQITDLLEPSSTNLQLREDMKKGVYVENLKEYEVTTVKDVIKLLLQGAANRKMAATNMNSESSRSHSVFTCVIESRWEKDSMTHFRFGRLNLVDLAGSERQKSSGAEGERLKEAANINKSLSTLGLVIMTLVDVAHGKHRHIPYRDSRLTFLLQDSLGGNSKTTIIANVSPSICSANETLSTLKFAQRAKLIQNNAKVNEDASGDVIALQKQIHQLKVWITFLPENFSSKVKSNLGDYDDERNLFLEGDISDSFNCTTVQIKKMENLEATLVGSLRREKKAQAAVKRLESEIGHMNHLVKQREEDSQRTKMLLRFREEKIRRLELLADGLLSKDEYLMEENVALSEEIQILHMKIDRHPELTRFALENIRLLEQLRMFQDFYEQGERETLLTEVSDLRDQLLYILDGQHAKFFPRITSQAETGFDQAASSAVQEEVEDTVKELEECRNSLRACLETNAKLTREVDDLHSQLENYSTCRKSAFHTVDGSLSSGNDTKEETNKHSSVVPKTSGTDSEDRLASCKEVRDKLLQIQKDHKDAITMQPSDVQKELLDAKHFVEAMESQQIHLIEELDNLRRENKQYWKLLKNKYHDDIHHVIQLETHCELSESDMIKEELDNQDVDQKIECGVEKSVLQTNLESTHNELAEARILNRKYQDDQVSQQLQNHELEQVREEVEVETAKTILHLQGELTALQQEVDSRNVCESSAVRHSLLLRAENQELEKRLFIMSQENIRLTSAFAAKEDEINTLVEEWEKATFDLTSFLVDGCLSLEEASEQIGSIVSLFSQRKNWIGEQVERAVKVFIEKEQTILFLQKRLEEAQKMGMEMQLKLNSLKGATMAISEVQQQEKEENFKEVNQLKTLLSEKMFTIRDLGEKLENKEHQIIEAEKRANATLIALKWLYEMNDVNFGHGSVEKLRMNEPAAESLQMEQFNPG</sequence>
<gene>
    <name evidence="10" type="ORF">CKAN_02369300</name>
</gene>
<dbReference type="GO" id="GO:0008017">
    <property type="term" value="F:microtubule binding"/>
    <property type="evidence" value="ECO:0007669"/>
    <property type="project" value="InterPro"/>
</dbReference>
<proteinExistence type="inferred from homology"/>
<evidence type="ECO:0000256" key="4">
    <source>
        <dbReference type="ARBA" id="ARBA00023054"/>
    </source>
</evidence>
<feature type="compositionally biased region" description="Low complexity" evidence="8">
    <location>
        <begin position="7"/>
        <end position="17"/>
    </location>
</feature>
<dbReference type="PROSITE" id="PS50067">
    <property type="entry name" value="KINESIN_MOTOR_2"/>
    <property type="match status" value="1"/>
</dbReference>
<dbReference type="CDD" id="cd01373">
    <property type="entry name" value="KISc_KLP2_like"/>
    <property type="match status" value="1"/>
</dbReference>
<dbReference type="GO" id="GO:0005524">
    <property type="term" value="F:ATP binding"/>
    <property type="evidence" value="ECO:0007669"/>
    <property type="project" value="UniProtKB-UniRule"/>
</dbReference>
<dbReference type="InterPro" id="IPR044986">
    <property type="entry name" value="KIF15/KIN-12"/>
</dbReference>
<dbReference type="FunFam" id="3.40.850.10:FF:000033">
    <property type="entry name" value="Kinesin-like protein KIN-12E"/>
    <property type="match status" value="1"/>
</dbReference>
<feature type="region of interest" description="Disordered" evidence="8">
    <location>
        <begin position="1"/>
        <end position="76"/>
    </location>
</feature>
<dbReference type="STRING" id="337451.A0A3S3R4P3"/>
<keyword evidence="2 7" id="KW-0547">Nucleotide-binding</keyword>
<comment type="similarity">
    <text evidence="6">Belongs to the TRAFAC class myosin-kinesin ATPase superfamily. Kinesin family. KIN-12 subfamily.</text>
</comment>
<feature type="compositionally biased region" description="Polar residues" evidence="8">
    <location>
        <begin position="796"/>
        <end position="806"/>
    </location>
</feature>
<evidence type="ECO:0000313" key="11">
    <source>
        <dbReference type="Proteomes" id="UP000283530"/>
    </source>
</evidence>
<accession>A0A3S3R4P3</accession>
<dbReference type="EMBL" id="QPKB01000010">
    <property type="protein sequence ID" value="RWR94403.1"/>
    <property type="molecule type" value="Genomic_DNA"/>
</dbReference>
<evidence type="ECO:0000256" key="6">
    <source>
        <dbReference type="ARBA" id="ARBA00034488"/>
    </source>
</evidence>
<dbReference type="Pfam" id="PF00225">
    <property type="entry name" value="Kinesin"/>
    <property type="match status" value="1"/>
</dbReference>
<feature type="compositionally biased region" description="Basic and acidic residues" evidence="8">
    <location>
        <begin position="60"/>
        <end position="76"/>
    </location>
</feature>
<feature type="domain" description="Kinesin motor" evidence="9">
    <location>
        <begin position="149"/>
        <end position="486"/>
    </location>
</feature>
<keyword evidence="4" id="KW-0175">Coiled coil</keyword>
<dbReference type="InterPro" id="IPR036961">
    <property type="entry name" value="Kinesin_motor_dom_sf"/>
</dbReference>
<evidence type="ECO:0000256" key="1">
    <source>
        <dbReference type="ARBA" id="ARBA00022701"/>
    </source>
</evidence>
<dbReference type="PRINTS" id="PR00380">
    <property type="entry name" value="KINESINHEAVY"/>
</dbReference>
<feature type="binding site" evidence="7">
    <location>
        <begin position="230"/>
        <end position="237"/>
    </location>
    <ligand>
        <name>ATP</name>
        <dbReference type="ChEBI" id="CHEBI:30616"/>
    </ligand>
</feature>
<keyword evidence="1" id="KW-0493">Microtubule</keyword>
<keyword evidence="5 7" id="KW-0505">Motor protein</keyword>
<name>A0A3S3R4P3_9MAGN</name>
<dbReference type="GO" id="GO:0007018">
    <property type="term" value="P:microtubule-based movement"/>
    <property type="evidence" value="ECO:0007669"/>
    <property type="project" value="InterPro"/>
</dbReference>
<comment type="caution">
    <text evidence="10">The sequence shown here is derived from an EMBL/GenBank/DDBJ whole genome shotgun (WGS) entry which is preliminary data.</text>
</comment>
<dbReference type="PANTHER" id="PTHR37739:SF18">
    <property type="entry name" value="KINESIN-LIKE PROTEIN KIN-12C"/>
    <property type="match status" value="1"/>
</dbReference>
<evidence type="ECO:0000256" key="2">
    <source>
        <dbReference type="ARBA" id="ARBA00022741"/>
    </source>
</evidence>
<dbReference type="GO" id="GO:0005874">
    <property type="term" value="C:microtubule"/>
    <property type="evidence" value="ECO:0007669"/>
    <property type="project" value="UniProtKB-KW"/>
</dbReference>
<dbReference type="PROSITE" id="PS00411">
    <property type="entry name" value="KINESIN_MOTOR_1"/>
    <property type="match status" value="1"/>
</dbReference>
<dbReference type="Gene3D" id="3.40.850.10">
    <property type="entry name" value="Kinesin motor domain"/>
    <property type="match status" value="1"/>
</dbReference>
<dbReference type="PANTHER" id="PTHR37739">
    <property type="entry name" value="KINESIN-LIKE PROTEIN KIN-12D"/>
    <property type="match status" value="1"/>
</dbReference>
<evidence type="ECO:0000259" key="9">
    <source>
        <dbReference type="PROSITE" id="PS50067"/>
    </source>
</evidence>
<reference evidence="10 11" key="1">
    <citation type="journal article" date="2019" name="Nat. Plants">
        <title>Stout camphor tree genome fills gaps in understanding of flowering plant genome evolution.</title>
        <authorList>
            <person name="Chaw S.M."/>
            <person name="Liu Y.C."/>
            <person name="Wu Y.W."/>
            <person name="Wang H.Y."/>
            <person name="Lin C.I."/>
            <person name="Wu C.S."/>
            <person name="Ke H.M."/>
            <person name="Chang L.Y."/>
            <person name="Hsu C.Y."/>
            <person name="Yang H.T."/>
            <person name="Sudianto E."/>
            <person name="Hsu M.H."/>
            <person name="Wu K.P."/>
            <person name="Wang L.N."/>
            <person name="Leebens-Mack J.H."/>
            <person name="Tsai I.J."/>
        </authorList>
    </citation>
    <scope>NUCLEOTIDE SEQUENCE [LARGE SCALE GENOMIC DNA]</scope>
    <source>
        <strain evidence="11">cv. Chaw 1501</strain>
        <tissue evidence="10">Young leaves</tissue>
    </source>
</reference>
<dbReference type="InterPro" id="IPR027417">
    <property type="entry name" value="P-loop_NTPase"/>
</dbReference>
<dbReference type="Proteomes" id="UP000283530">
    <property type="component" value="Unassembled WGS sequence"/>
</dbReference>